<keyword evidence="3 7" id="KW-0863">Zinc-finger</keyword>
<dbReference type="PANTHER" id="PTHR30446">
    <property type="entry name" value="RECOMBINATION PROTEIN RECR"/>
    <property type="match status" value="1"/>
</dbReference>
<dbReference type="EMBL" id="FCOX02000014">
    <property type="protein sequence ID" value="SAK73634.1"/>
    <property type="molecule type" value="Genomic_DNA"/>
</dbReference>
<evidence type="ECO:0000256" key="6">
    <source>
        <dbReference type="ARBA" id="ARBA00023204"/>
    </source>
</evidence>
<evidence type="ECO:0000313" key="10">
    <source>
        <dbReference type="Proteomes" id="UP000071859"/>
    </source>
</evidence>
<dbReference type="AlphaFoldDB" id="A0A158BU69"/>
<dbReference type="SUPFAM" id="SSF111304">
    <property type="entry name" value="Recombination protein RecR"/>
    <property type="match status" value="1"/>
</dbReference>
<dbReference type="PROSITE" id="PS50880">
    <property type="entry name" value="TOPRIM"/>
    <property type="match status" value="1"/>
</dbReference>
<dbReference type="GO" id="GO:0006281">
    <property type="term" value="P:DNA repair"/>
    <property type="evidence" value="ECO:0007669"/>
    <property type="project" value="UniProtKB-UniRule"/>
</dbReference>
<dbReference type="Pfam" id="PF21176">
    <property type="entry name" value="RecR_HhH"/>
    <property type="match status" value="1"/>
</dbReference>
<protein>
    <recommendedName>
        <fullName evidence="7">Recombination protein RecR</fullName>
    </recommendedName>
</protein>
<dbReference type="NCBIfam" id="TIGR00615">
    <property type="entry name" value="recR"/>
    <property type="match status" value="1"/>
</dbReference>
<evidence type="ECO:0000256" key="3">
    <source>
        <dbReference type="ARBA" id="ARBA00022771"/>
    </source>
</evidence>
<dbReference type="GO" id="GO:0003677">
    <property type="term" value="F:DNA binding"/>
    <property type="evidence" value="ECO:0007669"/>
    <property type="project" value="UniProtKB-UniRule"/>
</dbReference>
<dbReference type="InterPro" id="IPR006171">
    <property type="entry name" value="TOPRIM_dom"/>
</dbReference>
<dbReference type="GO" id="GO:0008270">
    <property type="term" value="F:zinc ion binding"/>
    <property type="evidence" value="ECO:0007669"/>
    <property type="project" value="UniProtKB-KW"/>
</dbReference>
<dbReference type="Pfam" id="PF13662">
    <property type="entry name" value="Toprim_4"/>
    <property type="match status" value="1"/>
</dbReference>
<keyword evidence="1 7" id="KW-0479">Metal-binding</keyword>
<dbReference type="CDD" id="cd01025">
    <property type="entry name" value="TOPRIM_recR"/>
    <property type="match status" value="1"/>
</dbReference>
<comment type="caution">
    <text evidence="9">The sequence shown here is derived from an EMBL/GenBank/DDBJ whole genome shotgun (WGS) entry which is preliminary data.</text>
</comment>
<evidence type="ECO:0000256" key="4">
    <source>
        <dbReference type="ARBA" id="ARBA00022833"/>
    </source>
</evidence>
<evidence type="ECO:0000259" key="8">
    <source>
        <dbReference type="PROSITE" id="PS50880"/>
    </source>
</evidence>
<dbReference type="Gene3D" id="6.10.250.240">
    <property type="match status" value="1"/>
</dbReference>
<evidence type="ECO:0000313" key="9">
    <source>
        <dbReference type="EMBL" id="SAK73634.1"/>
    </source>
</evidence>
<evidence type="ECO:0000256" key="5">
    <source>
        <dbReference type="ARBA" id="ARBA00023172"/>
    </source>
</evidence>
<feature type="zinc finger region" description="C4-type" evidence="7">
    <location>
        <begin position="57"/>
        <end position="72"/>
    </location>
</feature>
<dbReference type="GO" id="GO:0006310">
    <property type="term" value="P:DNA recombination"/>
    <property type="evidence" value="ECO:0007669"/>
    <property type="project" value="UniProtKB-UniRule"/>
</dbReference>
<sequence>MKQPSALSALVEALRALPGVGPKSAQRMAYHLMQHDRAGAEKLGASLLFATEHLKHCAKCNTFTEADICEVCLDEERDPALLCVVETPADQIMLEQTLTYRGLYFVLMGRLSPLDGIGPKEIHFERLINRALDGVVQEVVLATNFTNEGEATAHYLAQTLKSNGLKVTRLARGVPVGGELEYVDAGTIARAMLDRRSV</sequence>
<dbReference type="InterPro" id="IPR000093">
    <property type="entry name" value="DNA_Rcmb_RecR"/>
</dbReference>
<dbReference type="Pfam" id="PF21175">
    <property type="entry name" value="RecR_C"/>
    <property type="match status" value="1"/>
</dbReference>
<evidence type="ECO:0000256" key="7">
    <source>
        <dbReference type="HAMAP-Rule" id="MF_00017"/>
    </source>
</evidence>
<organism evidence="9 10">
    <name type="scientific">Caballeronia calidae</name>
    <dbReference type="NCBI Taxonomy" id="1777139"/>
    <lineage>
        <taxon>Bacteria</taxon>
        <taxon>Pseudomonadati</taxon>
        <taxon>Pseudomonadota</taxon>
        <taxon>Betaproteobacteria</taxon>
        <taxon>Burkholderiales</taxon>
        <taxon>Burkholderiaceae</taxon>
        <taxon>Caballeronia</taxon>
    </lineage>
</organism>
<comment type="similarity">
    <text evidence="7">Belongs to the RecR family.</text>
</comment>
<name>A0A158BU69_9BURK</name>
<proteinExistence type="inferred from homology"/>
<dbReference type="Gene3D" id="1.10.8.420">
    <property type="entry name" value="RecR Domain 1"/>
    <property type="match status" value="1"/>
</dbReference>
<dbReference type="Pfam" id="PF02132">
    <property type="entry name" value="RecR_ZnF"/>
    <property type="match status" value="1"/>
</dbReference>
<feature type="domain" description="Toprim" evidence="8">
    <location>
        <begin position="80"/>
        <end position="175"/>
    </location>
</feature>
<dbReference type="InterPro" id="IPR034137">
    <property type="entry name" value="TOPRIM_RecR"/>
</dbReference>
<dbReference type="OrthoDB" id="9802672at2"/>
<keyword evidence="6 7" id="KW-0234">DNA repair</keyword>
<evidence type="ECO:0000256" key="2">
    <source>
        <dbReference type="ARBA" id="ARBA00022763"/>
    </source>
</evidence>
<keyword evidence="2 7" id="KW-0227">DNA damage</keyword>
<dbReference type="Gene3D" id="3.40.1360.10">
    <property type="match status" value="1"/>
</dbReference>
<evidence type="ECO:0000256" key="1">
    <source>
        <dbReference type="ARBA" id="ARBA00022723"/>
    </source>
</evidence>
<dbReference type="RefSeq" id="WP_062605552.1">
    <property type="nucleotide sequence ID" value="NZ_FCOX02000014.1"/>
</dbReference>
<keyword evidence="5 7" id="KW-0233">DNA recombination</keyword>
<keyword evidence="10" id="KW-1185">Reference proteome</keyword>
<dbReference type="PANTHER" id="PTHR30446:SF0">
    <property type="entry name" value="RECOMBINATION PROTEIN RECR"/>
    <property type="match status" value="1"/>
</dbReference>
<keyword evidence="4 7" id="KW-0862">Zinc</keyword>
<comment type="function">
    <text evidence="7">May play a role in DNA repair. It seems to be involved in an RecBC-independent recombinational process of DNA repair. It may act with RecF and RecO.</text>
</comment>
<dbReference type="PROSITE" id="PS01300">
    <property type="entry name" value="RECR"/>
    <property type="match status" value="1"/>
</dbReference>
<dbReference type="InterPro" id="IPR015967">
    <property type="entry name" value="Rcmb_RecR_Znf"/>
</dbReference>
<dbReference type="Proteomes" id="UP000071859">
    <property type="component" value="Unassembled WGS sequence"/>
</dbReference>
<dbReference type="InterPro" id="IPR023627">
    <property type="entry name" value="Rcmb_RecR"/>
</dbReference>
<dbReference type="HAMAP" id="MF_00017">
    <property type="entry name" value="RecR"/>
    <property type="match status" value="1"/>
</dbReference>
<accession>A0A158BU69</accession>
<gene>
    <name evidence="7" type="primary">recR</name>
    <name evidence="9" type="ORF">AWB78_03099</name>
</gene>
<reference evidence="9" key="1">
    <citation type="submission" date="2016-01" db="EMBL/GenBank/DDBJ databases">
        <authorList>
            <person name="Peeters C."/>
        </authorList>
    </citation>
    <scope>NUCLEOTIDE SEQUENCE</scope>
    <source>
        <strain evidence="9">LMG 29321</strain>
    </source>
</reference>
<dbReference type="SMART" id="SM00493">
    <property type="entry name" value="TOPRIM"/>
    <property type="match status" value="1"/>
</dbReference>